<dbReference type="EMBL" id="JAEKNR010000142">
    <property type="protein sequence ID" value="MBJ7599197.1"/>
    <property type="molecule type" value="Genomic_DNA"/>
</dbReference>
<dbReference type="SMART" id="SM01008">
    <property type="entry name" value="Ald_Xan_dh_C"/>
    <property type="match status" value="1"/>
</dbReference>
<reference evidence="3" key="1">
    <citation type="submission" date="2020-10" db="EMBL/GenBank/DDBJ databases">
        <title>Ca. Dormibacterota MAGs.</title>
        <authorList>
            <person name="Montgomery K."/>
        </authorList>
    </citation>
    <scope>NUCLEOTIDE SEQUENCE [LARGE SCALE GENOMIC DNA]</scope>
    <source>
        <strain evidence="3">SC8812_S17_10</strain>
    </source>
</reference>
<feature type="compositionally biased region" description="Low complexity" evidence="1">
    <location>
        <begin position="795"/>
        <end position="804"/>
    </location>
</feature>
<evidence type="ECO:0000256" key="1">
    <source>
        <dbReference type="SAM" id="MobiDB-lite"/>
    </source>
</evidence>
<proteinExistence type="predicted"/>
<keyword evidence="4" id="KW-1185">Reference proteome</keyword>
<dbReference type="Pfam" id="PF20256">
    <property type="entry name" value="MoCoBD_2"/>
    <property type="match status" value="1"/>
</dbReference>
<dbReference type="Gene3D" id="3.30.365.10">
    <property type="entry name" value="Aldehyde oxidase/xanthine dehydrogenase, molybdopterin binding domain"/>
    <property type="match status" value="4"/>
</dbReference>
<name>A0A934NE69_9BACT</name>
<dbReference type="RefSeq" id="WP_338202686.1">
    <property type="nucleotide sequence ID" value="NZ_JAEKNR010000142.1"/>
</dbReference>
<sequence>MSDRHDLKVVGRPLAKPDAAAKVTGVAVYADDIHLPRMLHCRILRSPHPHARILGVDASAARRIPGVVAVLTGEDLPIRFGILPVSQDERALESEKVRYVGDPVAAVAAVDEEVAEAALRAIRVHYQVLEPVMGIDEALREPSDEPIHDHAYTRRPANIHRQVSYEFGDLEAGFAAADHVREDVFFFQGNTHLPMEQHSAVATYVDGRLTLWSSTQVVHYVHRALSKVLELPMNRIRVIGAAHGGGFGGKTDPFSHELVVGRLAMVTGRPVKCTLTREEVFYAHRGRHPVLMWVKTGVRRDGRITAQHWRTALDGGAYGSYGAASVFYTGTLQTVTYDIPAYKFEGVRVFTNKAPCGPKRGHGTPQPRFAIELHLDKIAEEIGVDAVDLKRRNFVRPFTRAVNWLRITSCGLEECTDRVLEASGFSRRERRPGRGMGFAVSAYMSGAGTAIYWNDMPHSEVNLKLDRTGVTVYCGAMDIGQGSDFVLAAVVAEELGLEPADVRLVTADTDTTPVDLGSYSSRVTFMAGNAALEAAARMRALLVEAVAERMDVRGDLSEIPVGDGRIGDFSFEEACILATTRFGALSTSGSYKPPRIGGPFKGSGVGPSPAYSYSACVVELDAEPRTGMVRVERVWIAHDVGRAINPLLVEGQVEGSVYMALGEALMEEQVYRNGRHKWPSMLEYKSPTFLDMPEVETFLVETVDPEGPYGAKEAGQGPLLPVIPAINAAVHDALGVWIDEVPVTPEKVLRALESKATGDPPRYGPKAFPAIDFGEPIRVAPPDPHDLRVGEELEAAFPSASSPRSRGEGGGGASSC</sequence>
<dbReference type="InterPro" id="IPR016208">
    <property type="entry name" value="Ald_Oxase/xanthine_DH-like"/>
</dbReference>
<dbReference type="Pfam" id="PF01315">
    <property type="entry name" value="Ald_Xan_dh_C"/>
    <property type="match status" value="1"/>
</dbReference>
<dbReference type="SUPFAM" id="SSF54665">
    <property type="entry name" value="CO dehydrogenase molybdoprotein N-domain-like"/>
    <property type="match status" value="1"/>
</dbReference>
<dbReference type="Pfam" id="PF02738">
    <property type="entry name" value="MoCoBD_1"/>
    <property type="match status" value="1"/>
</dbReference>
<organism evidence="3 4">
    <name type="scientific">Candidatus Nephthysia bennettiae</name>
    <dbReference type="NCBI Taxonomy" id="3127016"/>
    <lineage>
        <taxon>Bacteria</taxon>
        <taxon>Bacillati</taxon>
        <taxon>Candidatus Dormiibacterota</taxon>
        <taxon>Candidatus Dormibacteria</taxon>
        <taxon>Candidatus Dormibacterales</taxon>
        <taxon>Candidatus Dormibacteraceae</taxon>
        <taxon>Candidatus Nephthysia</taxon>
    </lineage>
</organism>
<dbReference type="SUPFAM" id="SSF56003">
    <property type="entry name" value="Molybdenum cofactor-binding domain"/>
    <property type="match status" value="1"/>
</dbReference>
<comment type="caution">
    <text evidence="3">The sequence shown here is derived from an EMBL/GenBank/DDBJ whole genome shotgun (WGS) entry which is preliminary data.</text>
</comment>
<dbReference type="InterPro" id="IPR046867">
    <property type="entry name" value="AldOxase/xan_DH_MoCoBD2"/>
</dbReference>
<protein>
    <submittedName>
        <fullName evidence="3">Molybdopterin-dependent oxidoreductase</fullName>
    </submittedName>
</protein>
<evidence type="ECO:0000313" key="3">
    <source>
        <dbReference type="EMBL" id="MBJ7599197.1"/>
    </source>
</evidence>
<feature type="region of interest" description="Disordered" evidence="1">
    <location>
        <begin position="774"/>
        <end position="816"/>
    </location>
</feature>
<feature type="domain" description="Aldehyde oxidase/xanthine dehydrogenase a/b hammerhead" evidence="2">
    <location>
        <begin position="24"/>
        <end position="130"/>
    </location>
</feature>
<dbReference type="PANTHER" id="PTHR11908:SF157">
    <property type="entry name" value="XANTHINE DEHYDROGENASE SUBUNIT D-RELATED"/>
    <property type="match status" value="1"/>
</dbReference>
<dbReference type="InterPro" id="IPR008274">
    <property type="entry name" value="AldOxase/xan_DH_MoCoBD1"/>
</dbReference>
<dbReference type="AlphaFoldDB" id="A0A934NE69"/>
<evidence type="ECO:0000259" key="2">
    <source>
        <dbReference type="SMART" id="SM01008"/>
    </source>
</evidence>
<dbReference type="InterPro" id="IPR037165">
    <property type="entry name" value="AldOxase/xan_DH_Mopterin-bd_sf"/>
</dbReference>
<evidence type="ECO:0000313" key="4">
    <source>
        <dbReference type="Proteomes" id="UP000612893"/>
    </source>
</evidence>
<accession>A0A934NE69</accession>
<dbReference type="PANTHER" id="PTHR11908">
    <property type="entry name" value="XANTHINE DEHYDROGENASE"/>
    <property type="match status" value="1"/>
</dbReference>
<dbReference type="InterPro" id="IPR036856">
    <property type="entry name" value="Ald_Oxase/Xan_DH_a/b_sf"/>
</dbReference>
<dbReference type="Gene3D" id="3.90.1170.50">
    <property type="entry name" value="Aldehyde oxidase/xanthine dehydrogenase, a/b hammerhead"/>
    <property type="match status" value="1"/>
</dbReference>
<dbReference type="InterPro" id="IPR000674">
    <property type="entry name" value="Ald_Oxase/Xan_DH_a/b"/>
</dbReference>
<gene>
    <name evidence="3" type="ORF">JF922_14130</name>
</gene>
<dbReference type="Proteomes" id="UP000612893">
    <property type="component" value="Unassembled WGS sequence"/>
</dbReference>